<evidence type="ECO:0000313" key="1">
    <source>
        <dbReference type="EMBL" id="MBD2772527.1"/>
    </source>
</evidence>
<reference evidence="1" key="1">
    <citation type="submission" date="2020-09" db="EMBL/GenBank/DDBJ databases">
        <title>Iningainema tapete sp. nov. (Scytonemataceae, Cyanobacteria) from greenhouses in central Florida (USA) produces two types of nodularin with biosynthetic potential for microcystin-LR and anabaenopeptins.</title>
        <authorList>
            <person name="Berthold D.E."/>
            <person name="Lefler F.W."/>
            <person name="Huang I.-S."/>
            <person name="Abdulla H."/>
            <person name="Zimba P.V."/>
            <person name="Laughinghouse H.D. IV."/>
        </authorList>
    </citation>
    <scope>NUCLEOTIDE SEQUENCE</scope>
    <source>
        <strain evidence="1">BLCCT55</strain>
    </source>
</reference>
<comment type="caution">
    <text evidence="1">The sequence shown here is derived from an EMBL/GenBank/DDBJ whole genome shotgun (WGS) entry which is preliminary data.</text>
</comment>
<dbReference type="EMBL" id="JACXAE010000040">
    <property type="protein sequence ID" value="MBD2772527.1"/>
    <property type="molecule type" value="Genomic_DNA"/>
</dbReference>
<keyword evidence="2" id="KW-1185">Reference proteome</keyword>
<dbReference type="Proteomes" id="UP000629098">
    <property type="component" value="Unassembled WGS sequence"/>
</dbReference>
<evidence type="ECO:0000313" key="2">
    <source>
        <dbReference type="Proteomes" id="UP000629098"/>
    </source>
</evidence>
<dbReference type="AlphaFoldDB" id="A0A8J6XH86"/>
<organism evidence="1 2">
    <name type="scientific">Iningainema tapete BLCC-T55</name>
    <dbReference type="NCBI Taxonomy" id="2748662"/>
    <lineage>
        <taxon>Bacteria</taxon>
        <taxon>Bacillati</taxon>
        <taxon>Cyanobacteriota</taxon>
        <taxon>Cyanophyceae</taxon>
        <taxon>Nostocales</taxon>
        <taxon>Scytonemataceae</taxon>
        <taxon>Iningainema tapete</taxon>
    </lineage>
</organism>
<proteinExistence type="predicted"/>
<dbReference type="RefSeq" id="WP_190827433.1">
    <property type="nucleotide sequence ID" value="NZ_CAWPPI010000040.1"/>
</dbReference>
<name>A0A8J6XH86_9CYAN</name>
<protein>
    <submittedName>
        <fullName evidence="1">Uncharacterized protein</fullName>
    </submittedName>
</protein>
<gene>
    <name evidence="1" type="ORF">ICL16_10675</name>
</gene>
<sequence length="51" mass="5906">MDSNDYDVQPEVSRMNVIKYLCKLSEKLQETGFASEKSPIIQELEKLTQID</sequence>
<accession>A0A8J6XH86</accession>